<dbReference type="EMBL" id="CP022513">
    <property type="protein sequence ID" value="AVN64614.1"/>
    <property type="molecule type" value="Genomic_DNA"/>
</dbReference>
<protein>
    <submittedName>
        <fullName evidence="1">Uncharacterized protein</fullName>
    </submittedName>
</protein>
<reference evidence="1 2" key="1">
    <citation type="submission" date="2017-07" db="EMBL/GenBank/DDBJ databases">
        <title>Comparative genomic analysis of Mesoplasma florum.</title>
        <authorList>
            <person name="Baby V."/>
            <person name="Lachance J.-C."/>
            <person name="Gagnon J."/>
            <person name="Lucier J.-F."/>
            <person name="Matteau D."/>
            <person name="Knight T.F."/>
            <person name="Rodrigue S."/>
        </authorList>
    </citation>
    <scope>NUCLEOTIDE SEQUENCE [LARGE SCALE GENOMIC DNA]</scope>
    <source>
        <strain evidence="1 2">CnuA-2</strain>
    </source>
</reference>
<evidence type="ECO:0000313" key="1">
    <source>
        <dbReference type="EMBL" id="AVN64614.1"/>
    </source>
</evidence>
<organism evidence="1 2">
    <name type="scientific">Mesoplasma florum</name>
    <name type="common">Acholeplasma florum</name>
    <dbReference type="NCBI Taxonomy" id="2151"/>
    <lineage>
        <taxon>Bacteria</taxon>
        <taxon>Bacillati</taxon>
        <taxon>Mycoplasmatota</taxon>
        <taxon>Mollicutes</taxon>
        <taxon>Entomoplasmatales</taxon>
        <taxon>Entomoplasmataceae</taxon>
        <taxon>Mesoplasma</taxon>
    </lineage>
</organism>
<sequence>MKNNFEKINDIKIDENLNNKVFRDFIKYFESENKITISKSLCKKFEEVVSKIASYNNHKFVKPSDLFGMLFIEQEEIDDFENKFYESIKQTMFKEVITYKNLNSDIKDDFEVKYNNKTLTLEEKQHAAKLAEWIRKQVIIFSDEKIIEHNEQLDNKITGEMIKSFFKEQNEIFIRIYKWHANAFEIISN</sequence>
<dbReference type="AlphaFoldDB" id="A0A2R3P802"/>
<accession>A0A2R3P802</accession>
<dbReference type="RefSeq" id="WP_029511745.1">
    <property type="nucleotide sequence ID" value="NZ_CP022513.1"/>
</dbReference>
<gene>
    <name evidence="1" type="ORF">CG003_03055</name>
</gene>
<proteinExistence type="predicted"/>
<dbReference type="Proteomes" id="UP000239216">
    <property type="component" value="Chromosome"/>
</dbReference>
<evidence type="ECO:0000313" key="2">
    <source>
        <dbReference type="Proteomes" id="UP000239216"/>
    </source>
</evidence>
<name>A0A2R3P802_MESFO</name>